<evidence type="ECO:0000313" key="2">
    <source>
        <dbReference type="Proteomes" id="UP000887116"/>
    </source>
</evidence>
<gene>
    <name evidence="1" type="ORF">TNCT_77141</name>
</gene>
<keyword evidence="2" id="KW-1185">Reference proteome</keyword>
<evidence type="ECO:0000313" key="1">
    <source>
        <dbReference type="EMBL" id="GFR17935.1"/>
    </source>
</evidence>
<dbReference type="OrthoDB" id="10479078at2759"/>
<sequence length="158" mass="18084">MSRQNFPCKKTCYSYDTCPAEKNIPHDKKKENSSEIKVCGKNSQIEVVRSQTSGLQSKGSRQPSSSCIEERCIRIKLDSTYDLDDWDTFEVQQRDSYKEAVCNNSNHLSIDGFLNRNFFLDGLSWVLQLHTCYVLILKMYDLKGGPLRATWTKTGGIL</sequence>
<comment type="caution">
    <text evidence="1">The sequence shown here is derived from an EMBL/GenBank/DDBJ whole genome shotgun (WGS) entry which is preliminary data.</text>
</comment>
<proteinExistence type="predicted"/>
<dbReference type="AlphaFoldDB" id="A0A8X6LQ43"/>
<protein>
    <submittedName>
        <fullName evidence="1">Uncharacterized protein</fullName>
    </submittedName>
</protein>
<name>A0A8X6LQ43_TRICU</name>
<reference evidence="1" key="1">
    <citation type="submission" date="2020-07" db="EMBL/GenBank/DDBJ databases">
        <title>Multicomponent nature underlies the extraordinary mechanical properties of spider dragline silk.</title>
        <authorList>
            <person name="Kono N."/>
            <person name="Nakamura H."/>
            <person name="Mori M."/>
            <person name="Yoshida Y."/>
            <person name="Ohtoshi R."/>
            <person name="Malay A.D."/>
            <person name="Moran D.A.P."/>
            <person name="Tomita M."/>
            <person name="Numata K."/>
            <person name="Arakawa K."/>
        </authorList>
    </citation>
    <scope>NUCLEOTIDE SEQUENCE</scope>
</reference>
<accession>A0A8X6LQ43</accession>
<dbReference type="EMBL" id="BMAO01027539">
    <property type="protein sequence ID" value="GFR17935.1"/>
    <property type="molecule type" value="Genomic_DNA"/>
</dbReference>
<organism evidence="1 2">
    <name type="scientific">Trichonephila clavata</name>
    <name type="common">Joro spider</name>
    <name type="synonym">Nephila clavata</name>
    <dbReference type="NCBI Taxonomy" id="2740835"/>
    <lineage>
        <taxon>Eukaryota</taxon>
        <taxon>Metazoa</taxon>
        <taxon>Ecdysozoa</taxon>
        <taxon>Arthropoda</taxon>
        <taxon>Chelicerata</taxon>
        <taxon>Arachnida</taxon>
        <taxon>Araneae</taxon>
        <taxon>Araneomorphae</taxon>
        <taxon>Entelegynae</taxon>
        <taxon>Araneoidea</taxon>
        <taxon>Nephilidae</taxon>
        <taxon>Trichonephila</taxon>
    </lineage>
</organism>
<dbReference type="Proteomes" id="UP000887116">
    <property type="component" value="Unassembled WGS sequence"/>
</dbReference>